<dbReference type="Proteomes" id="UP000092154">
    <property type="component" value="Unassembled WGS sequence"/>
</dbReference>
<dbReference type="AlphaFoldDB" id="A0A1B7MV77"/>
<evidence type="ECO:0000313" key="2">
    <source>
        <dbReference type="Proteomes" id="UP000092154"/>
    </source>
</evidence>
<reference evidence="1 2" key="1">
    <citation type="submission" date="2016-06" db="EMBL/GenBank/DDBJ databases">
        <title>Comparative genomics of the ectomycorrhizal sister species Rhizopogon vinicolor and Rhizopogon vesiculosus (Basidiomycota: Boletales) reveals a divergence of the mating type B locus.</title>
        <authorList>
            <consortium name="DOE Joint Genome Institute"/>
            <person name="Mujic A.B."/>
            <person name="Kuo A."/>
            <person name="Tritt A."/>
            <person name="Lipzen A."/>
            <person name="Chen C."/>
            <person name="Johnson J."/>
            <person name="Sharma A."/>
            <person name="Barry K."/>
            <person name="Grigoriev I.V."/>
            <person name="Spatafora J.W."/>
        </authorList>
    </citation>
    <scope>NUCLEOTIDE SEQUENCE [LARGE SCALE GENOMIC DNA]</scope>
    <source>
        <strain evidence="1 2">AM-OR11-026</strain>
    </source>
</reference>
<keyword evidence="2" id="KW-1185">Reference proteome</keyword>
<dbReference type="EMBL" id="KV448412">
    <property type="protein sequence ID" value="OAX36499.1"/>
    <property type="molecule type" value="Genomic_DNA"/>
</dbReference>
<dbReference type="InParanoid" id="A0A1B7MV77"/>
<sequence>MQDKYIPTQMCPSATKNGRNLCAFCWLREIKTNVTTEEFDLYYSSLTPIQRTVQLRISTTPPYVH</sequence>
<accession>A0A1B7MV77</accession>
<proteinExistence type="predicted"/>
<organism evidence="1 2">
    <name type="scientific">Rhizopogon vinicolor AM-OR11-026</name>
    <dbReference type="NCBI Taxonomy" id="1314800"/>
    <lineage>
        <taxon>Eukaryota</taxon>
        <taxon>Fungi</taxon>
        <taxon>Dikarya</taxon>
        <taxon>Basidiomycota</taxon>
        <taxon>Agaricomycotina</taxon>
        <taxon>Agaricomycetes</taxon>
        <taxon>Agaricomycetidae</taxon>
        <taxon>Boletales</taxon>
        <taxon>Suillineae</taxon>
        <taxon>Rhizopogonaceae</taxon>
        <taxon>Rhizopogon</taxon>
    </lineage>
</organism>
<evidence type="ECO:0000313" key="1">
    <source>
        <dbReference type="EMBL" id="OAX36499.1"/>
    </source>
</evidence>
<gene>
    <name evidence="1" type="ORF">K503DRAFT_772464</name>
</gene>
<protein>
    <submittedName>
        <fullName evidence="1">Uncharacterized protein</fullName>
    </submittedName>
</protein>
<dbReference type="OrthoDB" id="2689266at2759"/>
<name>A0A1B7MV77_9AGAM</name>